<dbReference type="AlphaFoldDB" id="A0A2A4YMV0"/>
<accession>A0A2A4YMV0</accession>
<evidence type="ECO:0000256" key="1">
    <source>
        <dbReference type="ARBA" id="ARBA00004141"/>
    </source>
</evidence>
<feature type="transmembrane region" description="Helical" evidence="5">
    <location>
        <begin position="125"/>
        <end position="145"/>
    </location>
</feature>
<gene>
    <name evidence="6" type="ORF">COB11_00325</name>
</gene>
<dbReference type="InterPro" id="IPR032808">
    <property type="entry name" value="DoxX"/>
</dbReference>
<comment type="caution">
    <text evidence="6">The sequence shown here is derived from an EMBL/GenBank/DDBJ whole genome shotgun (WGS) entry which is preliminary data.</text>
</comment>
<sequence>MHSFKITFSIVGRILLCVVFILAGIHKIMNWDGTLQALQTALDNWKMYSGPNPLFGVINLMQEYLTFTLGLAIAFEILGGLFVLIGVLPRFGAILLIIFLSTATILFYPFWYIESPERNTQLVGFMKNLAILGGLFVVFGFGSGFRSKSNL</sequence>
<protein>
    <recommendedName>
        <fullName evidence="8">DoxX family protein</fullName>
    </recommendedName>
</protein>
<name>A0A2A4YMV0_UNCAE</name>
<evidence type="ECO:0000256" key="2">
    <source>
        <dbReference type="ARBA" id="ARBA00022692"/>
    </source>
</evidence>
<keyword evidence="2 5" id="KW-0812">Transmembrane</keyword>
<evidence type="ECO:0000256" key="5">
    <source>
        <dbReference type="SAM" id="Phobius"/>
    </source>
</evidence>
<dbReference type="GO" id="GO:0016020">
    <property type="term" value="C:membrane"/>
    <property type="evidence" value="ECO:0007669"/>
    <property type="project" value="UniProtKB-SubCell"/>
</dbReference>
<dbReference type="EMBL" id="NVUU01000003">
    <property type="protein sequence ID" value="PCI96064.1"/>
    <property type="molecule type" value="Genomic_DNA"/>
</dbReference>
<evidence type="ECO:0000256" key="3">
    <source>
        <dbReference type="ARBA" id="ARBA00022989"/>
    </source>
</evidence>
<dbReference type="Pfam" id="PF07681">
    <property type="entry name" value="DoxX"/>
    <property type="match status" value="1"/>
</dbReference>
<keyword evidence="3 5" id="KW-1133">Transmembrane helix</keyword>
<evidence type="ECO:0000313" key="7">
    <source>
        <dbReference type="Proteomes" id="UP000217838"/>
    </source>
</evidence>
<dbReference type="Proteomes" id="UP000217838">
    <property type="component" value="Unassembled WGS sequence"/>
</dbReference>
<comment type="subcellular location">
    <subcellularLocation>
        <location evidence="1">Membrane</location>
        <topology evidence="1">Multi-pass membrane protein</topology>
    </subcellularLocation>
</comment>
<evidence type="ECO:0000313" key="6">
    <source>
        <dbReference type="EMBL" id="PCI96064.1"/>
    </source>
</evidence>
<reference evidence="7" key="1">
    <citation type="submission" date="2017-08" db="EMBL/GenBank/DDBJ databases">
        <title>A dynamic microbial community with high functional redundancy inhabits the cold, oxic subseafloor aquifer.</title>
        <authorList>
            <person name="Tully B.J."/>
            <person name="Wheat C.G."/>
            <person name="Glazer B.T."/>
            <person name="Huber J.A."/>
        </authorList>
    </citation>
    <scope>NUCLEOTIDE SEQUENCE [LARGE SCALE GENOMIC DNA]</scope>
</reference>
<feature type="transmembrane region" description="Helical" evidence="5">
    <location>
        <begin position="64"/>
        <end position="85"/>
    </location>
</feature>
<organism evidence="6 7">
    <name type="scientific">Aerophobetes bacterium</name>
    <dbReference type="NCBI Taxonomy" id="2030807"/>
    <lineage>
        <taxon>Bacteria</taxon>
        <taxon>Candidatus Aerophobota</taxon>
    </lineage>
</organism>
<proteinExistence type="predicted"/>
<feature type="transmembrane region" description="Helical" evidence="5">
    <location>
        <begin position="91"/>
        <end position="113"/>
    </location>
</feature>
<feature type="transmembrane region" description="Helical" evidence="5">
    <location>
        <begin position="6"/>
        <end position="25"/>
    </location>
</feature>
<evidence type="ECO:0008006" key="8">
    <source>
        <dbReference type="Google" id="ProtNLM"/>
    </source>
</evidence>
<keyword evidence="4 5" id="KW-0472">Membrane</keyword>
<evidence type="ECO:0000256" key="4">
    <source>
        <dbReference type="ARBA" id="ARBA00023136"/>
    </source>
</evidence>